<protein>
    <submittedName>
        <fullName evidence="13">Site-2 protease family protein</fullName>
    </submittedName>
</protein>
<feature type="domain" description="PDZ" evidence="12">
    <location>
        <begin position="24"/>
        <end position="113"/>
    </location>
</feature>
<keyword evidence="8 11" id="KW-1133">Transmembrane helix</keyword>
<dbReference type="SUPFAM" id="SSF50156">
    <property type="entry name" value="PDZ domain-like"/>
    <property type="match status" value="1"/>
</dbReference>
<keyword evidence="9" id="KW-0482">Metalloprotease</keyword>
<dbReference type="GO" id="GO:0004222">
    <property type="term" value="F:metalloendopeptidase activity"/>
    <property type="evidence" value="ECO:0007669"/>
    <property type="project" value="InterPro"/>
</dbReference>
<dbReference type="Gene3D" id="2.30.42.10">
    <property type="match status" value="1"/>
</dbReference>
<organism evidence="13 14">
    <name type="scientific">Eiseniibacteriota bacterium</name>
    <dbReference type="NCBI Taxonomy" id="2212470"/>
    <lineage>
        <taxon>Bacteria</taxon>
        <taxon>Candidatus Eiseniibacteriota</taxon>
    </lineage>
</organism>
<evidence type="ECO:0000256" key="10">
    <source>
        <dbReference type="ARBA" id="ARBA00023136"/>
    </source>
</evidence>
<dbReference type="PANTHER" id="PTHR42837:SF2">
    <property type="entry name" value="MEMBRANE METALLOPROTEASE ARASP2, CHLOROPLASTIC-RELATED"/>
    <property type="match status" value="1"/>
</dbReference>
<dbReference type="InterPro" id="IPR041489">
    <property type="entry name" value="PDZ_6"/>
</dbReference>
<evidence type="ECO:0000256" key="9">
    <source>
        <dbReference type="ARBA" id="ARBA00023049"/>
    </source>
</evidence>
<evidence type="ECO:0000256" key="1">
    <source>
        <dbReference type="ARBA" id="ARBA00001947"/>
    </source>
</evidence>
<dbReference type="Pfam" id="PF02163">
    <property type="entry name" value="Peptidase_M50"/>
    <property type="match status" value="1"/>
</dbReference>
<dbReference type="Pfam" id="PF17820">
    <property type="entry name" value="PDZ_6"/>
    <property type="match status" value="1"/>
</dbReference>
<evidence type="ECO:0000313" key="14">
    <source>
        <dbReference type="Proteomes" id="UP000319836"/>
    </source>
</evidence>
<evidence type="ECO:0000256" key="7">
    <source>
        <dbReference type="ARBA" id="ARBA00022833"/>
    </source>
</evidence>
<evidence type="ECO:0000259" key="12">
    <source>
        <dbReference type="PROSITE" id="PS50106"/>
    </source>
</evidence>
<dbReference type="GO" id="GO:0016020">
    <property type="term" value="C:membrane"/>
    <property type="evidence" value="ECO:0007669"/>
    <property type="project" value="UniProtKB-SubCell"/>
</dbReference>
<comment type="cofactor">
    <cofactor evidence="1">
        <name>Zn(2+)</name>
        <dbReference type="ChEBI" id="CHEBI:29105"/>
    </cofactor>
</comment>
<dbReference type="InterPro" id="IPR036034">
    <property type="entry name" value="PDZ_sf"/>
</dbReference>
<dbReference type="PROSITE" id="PS50106">
    <property type="entry name" value="PDZ"/>
    <property type="match status" value="1"/>
</dbReference>
<keyword evidence="6" id="KW-0378">Hydrolase</keyword>
<evidence type="ECO:0000256" key="2">
    <source>
        <dbReference type="ARBA" id="ARBA00004141"/>
    </source>
</evidence>
<keyword evidence="7" id="KW-0862">Zinc</keyword>
<accession>A0A538TWA2</accession>
<proteinExistence type="inferred from homology"/>
<evidence type="ECO:0000256" key="6">
    <source>
        <dbReference type="ARBA" id="ARBA00022801"/>
    </source>
</evidence>
<dbReference type="AlphaFoldDB" id="A0A538TWA2"/>
<reference evidence="13 14" key="1">
    <citation type="journal article" date="2019" name="Nat. Microbiol.">
        <title>Mediterranean grassland soil C-N compound turnover is dependent on rainfall and depth, and is mediated by genomically divergent microorganisms.</title>
        <authorList>
            <person name="Diamond S."/>
            <person name="Andeer P.F."/>
            <person name="Li Z."/>
            <person name="Crits-Christoph A."/>
            <person name="Burstein D."/>
            <person name="Anantharaman K."/>
            <person name="Lane K.R."/>
            <person name="Thomas B.C."/>
            <person name="Pan C."/>
            <person name="Northen T.R."/>
            <person name="Banfield J.F."/>
        </authorList>
    </citation>
    <scope>NUCLEOTIDE SEQUENCE [LARGE SCALE GENOMIC DNA]</scope>
    <source>
        <strain evidence="13">WS_10</strain>
    </source>
</reference>
<dbReference type="InterPro" id="IPR004387">
    <property type="entry name" value="Pept_M50_Zn"/>
</dbReference>
<evidence type="ECO:0000256" key="11">
    <source>
        <dbReference type="SAM" id="Phobius"/>
    </source>
</evidence>
<keyword evidence="5 11" id="KW-0812">Transmembrane</keyword>
<gene>
    <name evidence="13" type="ORF">E6K80_14850</name>
</gene>
<comment type="caution">
    <text evidence="13">The sequence shown here is derived from an EMBL/GenBank/DDBJ whole genome shotgun (WGS) entry which is preliminary data.</text>
</comment>
<feature type="transmembrane region" description="Helical" evidence="11">
    <location>
        <begin position="197"/>
        <end position="216"/>
    </location>
</feature>
<dbReference type="GO" id="GO:0006508">
    <property type="term" value="P:proteolysis"/>
    <property type="evidence" value="ECO:0007669"/>
    <property type="project" value="UniProtKB-KW"/>
</dbReference>
<evidence type="ECO:0000313" key="13">
    <source>
        <dbReference type="EMBL" id="TMQ67868.1"/>
    </source>
</evidence>
<dbReference type="InterPro" id="IPR001478">
    <property type="entry name" value="PDZ"/>
</dbReference>
<feature type="transmembrane region" description="Helical" evidence="11">
    <location>
        <begin position="245"/>
        <end position="263"/>
    </location>
</feature>
<keyword evidence="4 13" id="KW-0645">Protease</keyword>
<dbReference type="InterPro" id="IPR008915">
    <property type="entry name" value="Peptidase_M50"/>
</dbReference>
<dbReference type="EMBL" id="VBPA01000429">
    <property type="protein sequence ID" value="TMQ67868.1"/>
    <property type="molecule type" value="Genomic_DNA"/>
</dbReference>
<sequence>MDASKPPKKETLHVAVARNGGTVTIPLAPEAREPVLSGLRRPPEPPIVGGVATGMPAYTAGIKEGDRILAINGRPITVWDELPRALQGNADRRMTLTIRRGTQTFDLHVTPMNPDGRRGSDARIGIEAPRHGVYVERHALVESMDLGFRATGALIANVYGGMWLTVTRPLYYREYLGGPIFIAQAASEQARRGFDSFLQFLAMINIAIMAFNLLPIPVLDGGHILLALVQAARGQAISARAYIRFQKVGLAVIGTLFILILANDPMRLVKRQRALDKAPQEGEVAPSPP</sequence>
<comment type="similarity">
    <text evidence="3">Belongs to the peptidase M50B family.</text>
</comment>
<dbReference type="Proteomes" id="UP000319836">
    <property type="component" value="Unassembled WGS sequence"/>
</dbReference>
<keyword evidence="10 11" id="KW-0472">Membrane</keyword>
<dbReference type="CDD" id="cd23081">
    <property type="entry name" value="cpPDZ_EcRseP-like"/>
    <property type="match status" value="1"/>
</dbReference>
<evidence type="ECO:0000256" key="8">
    <source>
        <dbReference type="ARBA" id="ARBA00022989"/>
    </source>
</evidence>
<comment type="subcellular location">
    <subcellularLocation>
        <location evidence="2">Membrane</location>
        <topology evidence="2">Multi-pass membrane protein</topology>
    </subcellularLocation>
</comment>
<evidence type="ECO:0000256" key="3">
    <source>
        <dbReference type="ARBA" id="ARBA00007931"/>
    </source>
</evidence>
<dbReference type="PANTHER" id="PTHR42837">
    <property type="entry name" value="REGULATOR OF SIGMA-E PROTEASE RSEP"/>
    <property type="match status" value="1"/>
</dbReference>
<evidence type="ECO:0000256" key="4">
    <source>
        <dbReference type="ARBA" id="ARBA00022670"/>
    </source>
</evidence>
<evidence type="ECO:0000256" key="5">
    <source>
        <dbReference type="ARBA" id="ARBA00022692"/>
    </source>
</evidence>
<dbReference type="SMART" id="SM00228">
    <property type="entry name" value="PDZ"/>
    <property type="match status" value="1"/>
</dbReference>
<name>A0A538TWA2_UNCEI</name>